<accession>A0A4Y6PPJ8</accession>
<dbReference type="PROSITE" id="PS51257">
    <property type="entry name" value="PROKAR_LIPOPROTEIN"/>
    <property type="match status" value="1"/>
</dbReference>
<gene>
    <name evidence="4" type="ORF">FIV42_05810</name>
</gene>
<organism evidence="4 5">
    <name type="scientific">Persicimonas caeni</name>
    <dbReference type="NCBI Taxonomy" id="2292766"/>
    <lineage>
        <taxon>Bacteria</taxon>
        <taxon>Deltaproteobacteria</taxon>
        <taxon>Bradymonadales</taxon>
        <taxon>Bradymonadaceae</taxon>
        <taxon>Persicimonas</taxon>
    </lineage>
</organism>
<feature type="compositionally biased region" description="Low complexity" evidence="1">
    <location>
        <begin position="27"/>
        <end position="36"/>
    </location>
</feature>
<dbReference type="CDD" id="cd00102">
    <property type="entry name" value="IPT"/>
    <property type="match status" value="1"/>
</dbReference>
<keyword evidence="2" id="KW-0732">Signal</keyword>
<feature type="region of interest" description="Disordered" evidence="1">
    <location>
        <begin position="27"/>
        <end position="48"/>
    </location>
</feature>
<dbReference type="AlphaFoldDB" id="A0A4Y6PPJ8"/>
<dbReference type="EMBL" id="CP041186">
    <property type="protein sequence ID" value="QDG50262.1"/>
    <property type="molecule type" value="Genomic_DNA"/>
</dbReference>
<evidence type="ECO:0000256" key="1">
    <source>
        <dbReference type="SAM" id="MobiDB-lite"/>
    </source>
</evidence>
<proteinExistence type="predicted"/>
<evidence type="ECO:0000259" key="3">
    <source>
        <dbReference type="SMART" id="SM00429"/>
    </source>
</evidence>
<evidence type="ECO:0000313" key="4">
    <source>
        <dbReference type="EMBL" id="QDG50262.1"/>
    </source>
</evidence>
<dbReference type="OrthoDB" id="5383407at2"/>
<feature type="domain" description="IPT/TIG" evidence="3">
    <location>
        <begin position="52"/>
        <end position="135"/>
    </location>
</feature>
<dbReference type="InterPro" id="IPR013783">
    <property type="entry name" value="Ig-like_fold"/>
</dbReference>
<dbReference type="SMART" id="SM00429">
    <property type="entry name" value="IPT"/>
    <property type="match status" value="1"/>
</dbReference>
<keyword evidence="5" id="KW-1185">Reference proteome</keyword>
<protein>
    <recommendedName>
        <fullName evidence="3">IPT/TIG domain-containing protein</fullName>
    </recommendedName>
</protein>
<dbReference type="Gene3D" id="2.60.40.10">
    <property type="entry name" value="Immunoglobulins"/>
    <property type="match status" value="1"/>
</dbReference>
<sequence length="411" mass="42963">MNKYTILLLTAALTLAACSDDDTNNASNNTNNAADTGVDTSPDTSTDTAEEGLSVMSIQPTSGGVSGGTAVTIAGTGFVDGAKVFFGDTEATDVTFVSKFQLDATSPAGAIGSVDVVVENPDGEQATLTGGFEYVDDAPTLSVGWCVLQFPDSTSVEAGSETEEIFGRVYVEGCSEADAQCAEVTAQVGYGVAGDDPTVDANKWTWTMASYNPGHTSDDNDEYGAKLTPDTAGDFVYAYRFSVDGGTNWTYCDLDDSTNGFSLDQAGELTVTEDTTVPTVDIGWCRLQWPESTSTTVGANTEMIYGRVYSAGCTDGNAHCDEITAQVGYGPTDGDPTADASAYTWTDASYNAGHESDNNDEYQAALQPTAEGTYSYAYRFSGDGGATWTYCDFDDAAGFVAGNMGTLTVDP</sequence>
<feature type="signal peptide" evidence="2">
    <location>
        <begin position="1"/>
        <end position="19"/>
    </location>
</feature>
<dbReference type="Pfam" id="PF01833">
    <property type="entry name" value="TIG"/>
    <property type="match status" value="1"/>
</dbReference>
<evidence type="ECO:0000256" key="2">
    <source>
        <dbReference type="SAM" id="SignalP"/>
    </source>
</evidence>
<name>A0A4Y6PPJ8_PERCE</name>
<feature type="compositionally biased region" description="Polar residues" evidence="1">
    <location>
        <begin position="38"/>
        <end position="47"/>
    </location>
</feature>
<dbReference type="SUPFAM" id="SSF81296">
    <property type="entry name" value="E set domains"/>
    <property type="match status" value="1"/>
</dbReference>
<dbReference type="Proteomes" id="UP000315995">
    <property type="component" value="Chromosome"/>
</dbReference>
<dbReference type="RefSeq" id="WP_141196758.1">
    <property type="nucleotide sequence ID" value="NZ_CP041186.1"/>
</dbReference>
<dbReference type="InterPro" id="IPR002909">
    <property type="entry name" value="IPT_dom"/>
</dbReference>
<reference evidence="4 5" key="1">
    <citation type="submission" date="2019-06" db="EMBL/GenBank/DDBJ databases">
        <title>Persicimonas caeni gen. nov., sp. nov., a predatory bacterium isolated from solar saltern.</title>
        <authorList>
            <person name="Wang S."/>
        </authorList>
    </citation>
    <scope>NUCLEOTIDE SEQUENCE [LARGE SCALE GENOMIC DNA]</scope>
    <source>
        <strain evidence="4 5">YN101</strain>
    </source>
</reference>
<dbReference type="InterPro" id="IPR014756">
    <property type="entry name" value="Ig_E-set"/>
</dbReference>
<feature type="chain" id="PRO_5030106187" description="IPT/TIG domain-containing protein" evidence="2">
    <location>
        <begin position="20"/>
        <end position="411"/>
    </location>
</feature>
<accession>A0A5B8Y543</accession>
<evidence type="ECO:0000313" key="5">
    <source>
        <dbReference type="Proteomes" id="UP000315995"/>
    </source>
</evidence>